<accession>A0A9W7IWT4</accession>
<evidence type="ECO:0000313" key="1">
    <source>
        <dbReference type="EMBL" id="GMJ04071.1"/>
    </source>
</evidence>
<keyword evidence="2" id="KW-1185">Reference proteome</keyword>
<evidence type="ECO:0000313" key="2">
    <source>
        <dbReference type="Proteomes" id="UP001165190"/>
    </source>
</evidence>
<sequence>MSIKVVNFFSNSVGRKDTEVELVSDNLLREILGVELPSEVGNSQVAPVLQEKIKNVIFAMNSNKAPGPDGYPTKKLGIMGNY</sequence>
<protein>
    <submittedName>
        <fullName evidence="1">Uncharacterized protein</fullName>
    </submittedName>
</protein>
<organism evidence="1 2">
    <name type="scientific">Hibiscus trionum</name>
    <name type="common">Flower of an hour</name>
    <dbReference type="NCBI Taxonomy" id="183268"/>
    <lineage>
        <taxon>Eukaryota</taxon>
        <taxon>Viridiplantae</taxon>
        <taxon>Streptophyta</taxon>
        <taxon>Embryophyta</taxon>
        <taxon>Tracheophyta</taxon>
        <taxon>Spermatophyta</taxon>
        <taxon>Magnoliopsida</taxon>
        <taxon>eudicotyledons</taxon>
        <taxon>Gunneridae</taxon>
        <taxon>Pentapetalae</taxon>
        <taxon>rosids</taxon>
        <taxon>malvids</taxon>
        <taxon>Malvales</taxon>
        <taxon>Malvaceae</taxon>
        <taxon>Malvoideae</taxon>
        <taxon>Hibiscus</taxon>
    </lineage>
</organism>
<comment type="caution">
    <text evidence="1">The sequence shown here is derived from an EMBL/GenBank/DDBJ whole genome shotgun (WGS) entry which is preliminary data.</text>
</comment>
<dbReference type="AlphaFoldDB" id="A0A9W7IWT4"/>
<dbReference type="OrthoDB" id="1259371at2759"/>
<dbReference type="EMBL" id="BSYR01000038">
    <property type="protein sequence ID" value="GMJ04071.1"/>
    <property type="molecule type" value="Genomic_DNA"/>
</dbReference>
<name>A0A9W7IWT4_HIBTR</name>
<gene>
    <name evidence="1" type="ORF">HRI_004076300</name>
</gene>
<proteinExistence type="predicted"/>
<reference evidence="1" key="1">
    <citation type="submission" date="2023-05" db="EMBL/GenBank/DDBJ databases">
        <title>Genome and transcriptome analyses reveal genes involved in the formation of fine ridges on petal epidermal cells in Hibiscus trionum.</title>
        <authorList>
            <person name="Koshimizu S."/>
            <person name="Masuda S."/>
            <person name="Ishii T."/>
            <person name="Shirasu K."/>
            <person name="Hoshino A."/>
            <person name="Arita M."/>
        </authorList>
    </citation>
    <scope>NUCLEOTIDE SEQUENCE</scope>
    <source>
        <strain evidence="1">Hamamatsu line</strain>
    </source>
</reference>
<dbReference type="Proteomes" id="UP001165190">
    <property type="component" value="Unassembled WGS sequence"/>
</dbReference>